<dbReference type="EMBL" id="DQ491002">
    <property type="protein sequence ID" value="ABT14494.1"/>
    <property type="molecule type" value="Genomic_DNA"/>
</dbReference>
<accession>A7IVX0</accession>
<dbReference type="GeneID" id="5659121"/>
<reference evidence="1 2" key="1">
    <citation type="journal article" date="2007" name="Virology">
        <title>Sequence and annotation of the 369-kb NY-2A and the 345-kb AR158 viruses that infect Chlorella NC64A.</title>
        <authorList>
            <person name="Fitzgerald L.A."/>
            <person name="Graves M.V."/>
            <person name="Li X."/>
            <person name="Feldblyum T."/>
            <person name="Nierman W.C."/>
            <person name="Van Etten J.L."/>
        </authorList>
    </citation>
    <scope>NUCLEOTIDE SEQUENCE [LARGE SCALE GENOMIC DNA]</scope>
    <source>
        <strain evidence="1 2">NY-2A</strain>
    </source>
</reference>
<evidence type="ECO:0000313" key="2">
    <source>
        <dbReference type="Proteomes" id="UP000202419"/>
    </source>
</evidence>
<dbReference type="RefSeq" id="YP_001497291.1">
    <property type="nucleotide sequence ID" value="NC_009898.1"/>
</dbReference>
<dbReference type="KEGG" id="vg:5659121"/>
<organism evidence="1 2">
    <name type="scientific">Paramecium bursaria Chlorella virus NY2A</name>
    <name type="common">PBCV-NY2A</name>
    <dbReference type="NCBI Taxonomy" id="46021"/>
    <lineage>
        <taxon>Viruses</taxon>
        <taxon>Varidnaviria</taxon>
        <taxon>Bamfordvirae</taxon>
        <taxon>Nucleocytoviricota</taxon>
        <taxon>Megaviricetes</taxon>
        <taxon>Algavirales</taxon>
        <taxon>Phycodnaviridae</taxon>
        <taxon>Chlorovirus</taxon>
        <taxon>Chlorovirus americanus</taxon>
    </lineage>
</organism>
<dbReference type="Proteomes" id="UP000202419">
    <property type="component" value="Segment"/>
</dbReference>
<gene>
    <name evidence="1" type="primary">b095L</name>
    <name evidence="1" type="ORF">NY2A_b095L</name>
</gene>
<organismHost>
    <name type="scientific">Chlorella</name>
    <dbReference type="NCBI Taxonomy" id="3071"/>
</organismHost>
<evidence type="ECO:0000313" key="1">
    <source>
        <dbReference type="EMBL" id="ABT14494.1"/>
    </source>
</evidence>
<name>A7IVX0_PBCVN</name>
<keyword evidence="2" id="KW-1185">Reference proteome</keyword>
<protein>
    <submittedName>
        <fullName evidence="1">Uncharacterized protein b095L</fullName>
    </submittedName>
</protein>
<sequence>MYPGRLTMSRGHVSPWMVNTKSYLNVFQNSSLLKKSEYPHPASDVAKLFTSSSFISNSFGNLSRQYSPSPLPQ</sequence>
<proteinExistence type="predicted"/>